<protein>
    <submittedName>
        <fullName evidence="2">Uncharacterized protein</fullName>
    </submittedName>
</protein>
<accession>A0AAQ3XCC6</accession>
<dbReference type="AlphaFoldDB" id="A0AAQ3XCC6"/>
<evidence type="ECO:0000313" key="2">
    <source>
        <dbReference type="EMBL" id="WVZ93703.1"/>
    </source>
</evidence>
<dbReference type="Proteomes" id="UP001341281">
    <property type="component" value="Chromosome 09"/>
</dbReference>
<reference evidence="2 3" key="1">
    <citation type="submission" date="2024-02" db="EMBL/GenBank/DDBJ databases">
        <title>High-quality chromosome-scale genome assembly of Pensacola bahiagrass (Paspalum notatum Flugge var. saurae).</title>
        <authorList>
            <person name="Vega J.M."/>
            <person name="Podio M."/>
            <person name="Orjuela J."/>
            <person name="Siena L.A."/>
            <person name="Pessino S.C."/>
            <person name="Combes M.C."/>
            <person name="Mariac C."/>
            <person name="Albertini E."/>
            <person name="Pupilli F."/>
            <person name="Ortiz J.P.A."/>
            <person name="Leblanc O."/>
        </authorList>
    </citation>
    <scope>NUCLEOTIDE SEQUENCE [LARGE SCALE GENOMIC DNA]</scope>
    <source>
        <strain evidence="2">R1</strain>
        <tissue evidence="2">Leaf</tissue>
    </source>
</reference>
<name>A0AAQ3XCC6_PASNO</name>
<evidence type="ECO:0000313" key="3">
    <source>
        <dbReference type="Proteomes" id="UP001341281"/>
    </source>
</evidence>
<feature type="compositionally biased region" description="Polar residues" evidence="1">
    <location>
        <begin position="84"/>
        <end position="95"/>
    </location>
</feature>
<gene>
    <name evidence="2" type="ORF">U9M48_039663</name>
</gene>
<feature type="region of interest" description="Disordered" evidence="1">
    <location>
        <begin position="56"/>
        <end position="95"/>
    </location>
</feature>
<dbReference type="EMBL" id="CP144753">
    <property type="protein sequence ID" value="WVZ93703.1"/>
    <property type="molecule type" value="Genomic_DNA"/>
</dbReference>
<keyword evidence="3" id="KW-1185">Reference proteome</keyword>
<sequence>MKRSCLEKKSLSYQYLTSTSTIRQHQWINKLFVYNLAIEYRLAAICIAHGLYTDTVGGRHRSERDPPSSSTLTLTRRPPLIRPVSTSGISSWLGH</sequence>
<proteinExistence type="predicted"/>
<organism evidence="2 3">
    <name type="scientific">Paspalum notatum var. saurae</name>
    <dbReference type="NCBI Taxonomy" id="547442"/>
    <lineage>
        <taxon>Eukaryota</taxon>
        <taxon>Viridiplantae</taxon>
        <taxon>Streptophyta</taxon>
        <taxon>Embryophyta</taxon>
        <taxon>Tracheophyta</taxon>
        <taxon>Spermatophyta</taxon>
        <taxon>Magnoliopsida</taxon>
        <taxon>Liliopsida</taxon>
        <taxon>Poales</taxon>
        <taxon>Poaceae</taxon>
        <taxon>PACMAD clade</taxon>
        <taxon>Panicoideae</taxon>
        <taxon>Andropogonodae</taxon>
        <taxon>Paspaleae</taxon>
        <taxon>Paspalinae</taxon>
        <taxon>Paspalum</taxon>
    </lineage>
</organism>
<evidence type="ECO:0000256" key="1">
    <source>
        <dbReference type="SAM" id="MobiDB-lite"/>
    </source>
</evidence>